<accession>A0AAE8XLP1</accession>
<protein>
    <submittedName>
        <fullName evidence="1">Uncharacterized protein</fullName>
    </submittedName>
</protein>
<reference evidence="1 2" key="1">
    <citation type="submission" date="2021-08" db="EMBL/GenBank/DDBJ databases">
        <authorList>
            <person name="Martino G."/>
            <person name="Holtappels D."/>
            <person name="Wagemans J."/>
            <person name="Lavigne R."/>
            <person name="Turina M."/>
            <person name="Ciuffo M."/>
        </authorList>
    </citation>
    <scope>NUCLEOTIDE SEQUENCE [LARGE SCALE GENOMIC DNA]</scope>
</reference>
<sequence length="73" mass="7967">MISYVLRTKEYNTIRANPSKVACTMQGKQHAKNNPLTVALPCGVSSLYSATVIQMRVIRIQGSTPCEGNPLCI</sequence>
<evidence type="ECO:0000313" key="2">
    <source>
        <dbReference type="Proteomes" id="UP000828763"/>
    </source>
</evidence>
<gene>
    <name evidence="1" type="ORF">psageK4e_001</name>
</gene>
<proteinExistence type="predicted"/>
<organism evidence="1 2">
    <name type="scientific">Pseudomonas phage psageK4e</name>
    <dbReference type="NCBI Taxonomy" id="2875723"/>
    <lineage>
        <taxon>Viruses</taxon>
        <taxon>Duplodnaviria</taxon>
        <taxon>Heunggongvirae</taxon>
        <taxon>Uroviricota</taxon>
        <taxon>Caudoviricetes</taxon>
        <taxon>Vandenendeviridae</taxon>
        <taxon>Gorskivirinae</taxon>
        <taxon>Otagovirus</taxon>
        <taxon>Otagovirus psagek4e</taxon>
    </lineage>
</organism>
<name>A0AAE8XLP1_9CAUD</name>
<evidence type="ECO:0000313" key="1">
    <source>
        <dbReference type="EMBL" id="UAW53449.1"/>
    </source>
</evidence>
<keyword evidence="2" id="KW-1185">Reference proteome</keyword>
<dbReference type="EMBL" id="MZ868713">
    <property type="protein sequence ID" value="UAW53449.1"/>
    <property type="molecule type" value="Genomic_DNA"/>
</dbReference>
<dbReference type="Proteomes" id="UP000828763">
    <property type="component" value="Segment"/>
</dbReference>